<evidence type="ECO:0000256" key="4">
    <source>
        <dbReference type="ARBA" id="ARBA00022989"/>
    </source>
</evidence>
<proteinExistence type="inferred from homology"/>
<feature type="transmembrane region" description="Helical" evidence="6">
    <location>
        <begin position="134"/>
        <end position="154"/>
    </location>
</feature>
<feature type="transmembrane region" description="Helical" evidence="6">
    <location>
        <begin position="275"/>
        <end position="297"/>
    </location>
</feature>
<keyword evidence="5 6" id="KW-0472">Membrane</keyword>
<feature type="transmembrane region" description="Helical" evidence="6">
    <location>
        <begin position="236"/>
        <end position="255"/>
    </location>
</feature>
<evidence type="ECO:0000256" key="1">
    <source>
        <dbReference type="ARBA" id="ARBA00004141"/>
    </source>
</evidence>
<evidence type="ECO:0000256" key="3">
    <source>
        <dbReference type="ARBA" id="ARBA00022692"/>
    </source>
</evidence>
<comment type="similarity">
    <text evidence="2">Belongs to the acetate uptake transporter (AceTr) (TC 2.A.96) family.</text>
</comment>
<evidence type="ECO:0000313" key="8">
    <source>
        <dbReference type="Proteomes" id="UP000439903"/>
    </source>
</evidence>
<name>A0A8H4A662_GIGMA</name>
<reference evidence="7 8" key="1">
    <citation type="journal article" date="2019" name="Environ. Microbiol.">
        <title>At the nexus of three kingdoms: the genome of the mycorrhizal fungus Gigaspora margarita provides insights into plant, endobacterial and fungal interactions.</title>
        <authorList>
            <person name="Venice F."/>
            <person name="Ghignone S."/>
            <person name="Salvioli di Fossalunga A."/>
            <person name="Amselem J."/>
            <person name="Novero M."/>
            <person name="Xianan X."/>
            <person name="Sedzielewska Toro K."/>
            <person name="Morin E."/>
            <person name="Lipzen A."/>
            <person name="Grigoriev I.V."/>
            <person name="Henrissat B."/>
            <person name="Martin F.M."/>
            <person name="Bonfante P."/>
        </authorList>
    </citation>
    <scope>NUCLEOTIDE SEQUENCE [LARGE SCALE GENOMIC DNA]</scope>
    <source>
        <strain evidence="7 8">BEG34</strain>
    </source>
</reference>
<evidence type="ECO:0000256" key="6">
    <source>
        <dbReference type="SAM" id="Phobius"/>
    </source>
</evidence>
<dbReference type="GO" id="GO:0015123">
    <property type="term" value="F:acetate transmembrane transporter activity"/>
    <property type="evidence" value="ECO:0007669"/>
    <property type="project" value="TreeGrafter"/>
</dbReference>
<accession>A0A8H4A662</accession>
<comment type="subcellular location">
    <subcellularLocation>
        <location evidence="1">Membrane</location>
        <topology evidence="1">Multi-pass membrane protein</topology>
    </subcellularLocation>
</comment>
<dbReference type="AlphaFoldDB" id="A0A8H4A662"/>
<dbReference type="PANTHER" id="PTHR31123:SF1">
    <property type="entry name" value="ACCUMULATION OF DYADS PROTEIN 2-RELATED"/>
    <property type="match status" value="1"/>
</dbReference>
<dbReference type="EMBL" id="WTPW01001351">
    <property type="protein sequence ID" value="KAF0441194.1"/>
    <property type="molecule type" value="Genomic_DNA"/>
</dbReference>
<sequence>MKPFHSQRCTISRIPFCKIYEFSKMIPNDQRVVFFFHILNHVESQLYIHDLKDFTTRHEKVARRSTATKPSAPKIGNPTPLGLSAFAMSTFIASLYGLGVLGIGVPNILVGVSFFTGGVTQFASGMWEYKVGNTFGGTGFSAFGGFWASLGAIYTPGFGIQEAFGIIPVAPNATINDYGFCVNNCDRYLSSGALYAATNYDLFTQYHNALAVYNGAWLIFTFIFTLACIRTNAGVLGAFVSLTVAFLADVIYHLTPTNTVFLKIGGVAELATSLIVFYCLAATLLTPDLSPISLPLYDLSKKY</sequence>
<dbReference type="Pfam" id="PF01184">
    <property type="entry name" value="Gpr1_Fun34_YaaH"/>
    <property type="match status" value="1"/>
</dbReference>
<feature type="transmembrane region" description="Helical" evidence="6">
    <location>
        <begin position="210"/>
        <end position="229"/>
    </location>
</feature>
<dbReference type="Proteomes" id="UP000439903">
    <property type="component" value="Unassembled WGS sequence"/>
</dbReference>
<keyword evidence="4 6" id="KW-1133">Transmembrane helix</keyword>
<dbReference type="InterPro" id="IPR051633">
    <property type="entry name" value="AceTr"/>
</dbReference>
<dbReference type="InterPro" id="IPR000791">
    <property type="entry name" value="Gpr1/Fun34/SatP-like"/>
</dbReference>
<gene>
    <name evidence="7" type="ORF">F8M41_003915</name>
</gene>
<keyword evidence="8" id="KW-1185">Reference proteome</keyword>
<dbReference type="PANTHER" id="PTHR31123">
    <property type="entry name" value="ACCUMULATION OF DYADS PROTEIN 2-RELATED"/>
    <property type="match status" value="1"/>
</dbReference>
<keyword evidence="3 6" id="KW-0812">Transmembrane</keyword>
<comment type="caution">
    <text evidence="7">The sequence shown here is derived from an EMBL/GenBank/DDBJ whole genome shotgun (WGS) entry which is preliminary data.</text>
</comment>
<dbReference type="NCBIfam" id="NF038013">
    <property type="entry name" value="AceTr_1"/>
    <property type="match status" value="1"/>
</dbReference>
<dbReference type="OrthoDB" id="3648309at2759"/>
<evidence type="ECO:0000256" key="5">
    <source>
        <dbReference type="ARBA" id="ARBA00023136"/>
    </source>
</evidence>
<organism evidence="7 8">
    <name type="scientific">Gigaspora margarita</name>
    <dbReference type="NCBI Taxonomy" id="4874"/>
    <lineage>
        <taxon>Eukaryota</taxon>
        <taxon>Fungi</taxon>
        <taxon>Fungi incertae sedis</taxon>
        <taxon>Mucoromycota</taxon>
        <taxon>Glomeromycotina</taxon>
        <taxon>Glomeromycetes</taxon>
        <taxon>Diversisporales</taxon>
        <taxon>Gigasporaceae</taxon>
        <taxon>Gigaspora</taxon>
    </lineage>
</organism>
<protein>
    <submittedName>
        <fullName evidence="7">Putative FUN34-transmembrane protein involved in ammonia production</fullName>
    </submittedName>
</protein>
<evidence type="ECO:0000256" key="2">
    <source>
        <dbReference type="ARBA" id="ARBA00005587"/>
    </source>
</evidence>
<evidence type="ECO:0000313" key="7">
    <source>
        <dbReference type="EMBL" id="KAF0441194.1"/>
    </source>
</evidence>
<dbReference type="GO" id="GO:0005886">
    <property type="term" value="C:plasma membrane"/>
    <property type="evidence" value="ECO:0007669"/>
    <property type="project" value="TreeGrafter"/>
</dbReference>